<dbReference type="InterPro" id="IPR007770">
    <property type="entry name" value="DMP"/>
</dbReference>
<dbReference type="OrthoDB" id="1928191at2759"/>
<evidence type="ECO:0000256" key="6">
    <source>
        <dbReference type="SAM" id="Phobius"/>
    </source>
</evidence>
<accession>A0A7J6UTJ1</accession>
<dbReference type="Proteomes" id="UP000554482">
    <property type="component" value="Unassembled WGS sequence"/>
</dbReference>
<dbReference type="EMBL" id="JABWDY010043871">
    <property type="protein sequence ID" value="KAF5175570.1"/>
    <property type="molecule type" value="Genomic_DNA"/>
</dbReference>
<gene>
    <name evidence="7" type="ORF">FRX31_034842</name>
</gene>
<evidence type="ECO:0000256" key="3">
    <source>
        <dbReference type="ARBA" id="ARBA00022692"/>
    </source>
</evidence>
<reference evidence="7 8" key="1">
    <citation type="submission" date="2020-06" db="EMBL/GenBank/DDBJ databases">
        <title>Transcriptomic and genomic resources for Thalictrum thalictroides and T. hernandezii: Facilitating candidate gene discovery in an emerging model plant lineage.</title>
        <authorList>
            <person name="Arias T."/>
            <person name="Riano-Pachon D.M."/>
            <person name="Di Stilio V.S."/>
        </authorList>
    </citation>
    <scope>NUCLEOTIDE SEQUENCE [LARGE SCALE GENOMIC DNA]</scope>
    <source>
        <strain evidence="8">cv. WT478/WT964</strain>
        <tissue evidence="7">Leaves</tissue>
    </source>
</reference>
<evidence type="ECO:0000313" key="7">
    <source>
        <dbReference type="EMBL" id="KAF5175570.1"/>
    </source>
</evidence>
<keyword evidence="5 6" id="KW-0472">Membrane</keyword>
<dbReference type="GO" id="GO:0016020">
    <property type="term" value="C:membrane"/>
    <property type="evidence" value="ECO:0007669"/>
    <property type="project" value="UniProtKB-SubCell"/>
</dbReference>
<evidence type="ECO:0000313" key="8">
    <source>
        <dbReference type="Proteomes" id="UP000554482"/>
    </source>
</evidence>
<organism evidence="7 8">
    <name type="scientific">Thalictrum thalictroides</name>
    <name type="common">Rue-anemone</name>
    <name type="synonym">Anemone thalictroides</name>
    <dbReference type="NCBI Taxonomy" id="46969"/>
    <lineage>
        <taxon>Eukaryota</taxon>
        <taxon>Viridiplantae</taxon>
        <taxon>Streptophyta</taxon>
        <taxon>Embryophyta</taxon>
        <taxon>Tracheophyta</taxon>
        <taxon>Spermatophyta</taxon>
        <taxon>Magnoliopsida</taxon>
        <taxon>Ranunculales</taxon>
        <taxon>Ranunculaceae</taxon>
        <taxon>Thalictroideae</taxon>
        <taxon>Thalictrum</taxon>
    </lineage>
</organism>
<keyword evidence="4 6" id="KW-1133">Transmembrane helix</keyword>
<evidence type="ECO:0000256" key="4">
    <source>
        <dbReference type="ARBA" id="ARBA00022989"/>
    </source>
</evidence>
<keyword evidence="8" id="KW-1185">Reference proteome</keyword>
<comment type="subcellular location">
    <subcellularLocation>
        <location evidence="1">Membrane</location>
        <topology evidence="1">Multi-pass membrane protein</topology>
    </subcellularLocation>
</comment>
<name>A0A7J6UTJ1_THATH</name>
<dbReference type="AlphaFoldDB" id="A0A7J6UTJ1"/>
<protein>
    <submittedName>
        <fullName evidence="7">Dmp2</fullName>
    </submittedName>
</protein>
<feature type="transmembrane region" description="Helical" evidence="6">
    <location>
        <begin position="161"/>
        <end position="180"/>
    </location>
</feature>
<dbReference type="Pfam" id="PF05078">
    <property type="entry name" value="DUF679"/>
    <property type="match status" value="1"/>
</dbReference>
<proteinExistence type="inferred from homology"/>
<feature type="transmembrane region" description="Helical" evidence="6">
    <location>
        <begin position="118"/>
        <end position="141"/>
    </location>
</feature>
<feature type="transmembrane region" description="Helical" evidence="6">
    <location>
        <begin position="33"/>
        <end position="52"/>
    </location>
</feature>
<evidence type="ECO:0000256" key="5">
    <source>
        <dbReference type="ARBA" id="ARBA00023136"/>
    </source>
</evidence>
<comment type="similarity">
    <text evidence="2">Belongs to the plant DMP1 protein family.</text>
</comment>
<dbReference type="GO" id="GO:0010256">
    <property type="term" value="P:endomembrane system organization"/>
    <property type="evidence" value="ECO:0007669"/>
    <property type="project" value="TreeGrafter"/>
</dbReference>
<dbReference type="PANTHER" id="PTHR31621">
    <property type="entry name" value="PROTEIN DMP3"/>
    <property type="match status" value="1"/>
</dbReference>
<keyword evidence="3 6" id="KW-0812">Transmembrane</keyword>
<evidence type="ECO:0000256" key="1">
    <source>
        <dbReference type="ARBA" id="ARBA00004141"/>
    </source>
</evidence>
<evidence type="ECO:0000256" key="2">
    <source>
        <dbReference type="ARBA" id="ARBA00008707"/>
    </source>
</evidence>
<feature type="transmembrane region" description="Helical" evidence="6">
    <location>
        <begin position="64"/>
        <end position="82"/>
    </location>
</feature>
<dbReference type="PANTHER" id="PTHR31621:SF66">
    <property type="entry name" value="PROTEIN DMP2"/>
    <property type="match status" value="1"/>
</dbReference>
<dbReference type="GO" id="GO:0005737">
    <property type="term" value="C:cytoplasm"/>
    <property type="evidence" value="ECO:0007669"/>
    <property type="project" value="UniProtKB-ARBA"/>
</dbReference>
<sequence length="204" mass="21901">MSQIASESEAPLVGVPTTTQQVTAQTVTGLGNLIKLLPSGTFFLFVFLNPALTNNGECRTSNKYLSGIFLALCGFACCFSWFTDSYIDKNGKVQYGIVTKKGLYPITDSDPSSANLKAFKLCLGDFAHATLSIIVFAIVALLDPNTVDCFYPNFKTTQKQLIMALPPVVGAVASSAFVMFPNSRHGLGFPPRQPSEKPKTGSSL</sequence>
<comment type="caution">
    <text evidence="7">The sequence shown here is derived from an EMBL/GenBank/DDBJ whole genome shotgun (WGS) entry which is preliminary data.</text>
</comment>